<reference evidence="3 4" key="1">
    <citation type="submission" date="2019-11" db="EMBL/GenBank/DDBJ databases">
        <title>Paenibacillus monticola sp. nov., a novel PGPR strain isolated from mountain sample in China.</title>
        <authorList>
            <person name="Zhao Q."/>
            <person name="Li H.-P."/>
            <person name="Zhang J.-L."/>
        </authorList>
    </citation>
    <scope>NUCLEOTIDE SEQUENCE [LARGE SCALE GENOMIC DNA]</scope>
    <source>
        <strain evidence="3 4">LC-T2</strain>
    </source>
</reference>
<dbReference type="GO" id="GO:0016491">
    <property type="term" value="F:oxidoreductase activity"/>
    <property type="evidence" value="ECO:0007669"/>
    <property type="project" value="UniProtKB-KW"/>
</dbReference>
<dbReference type="Gene3D" id="3.40.50.720">
    <property type="entry name" value="NAD(P)-binding Rossmann-like Domain"/>
    <property type="match status" value="1"/>
</dbReference>
<comment type="similarity">
    <text evidence="1">Belongs to the short-chain dehydrogenases/reductases (SDR) family.</text>
</comment>
<name>A0A7X2L2L1_9BACL</name>
<dbReference type="RefSeq" id="WP_154118500.1">
    <property type="nucleotide sequence ID" value="NZ_WJXB01000003.1"/>
</dbReference>
<sequence length="285" mass="31988">MTTLTNDRTALVTGANNGIGLELTRKLLSEGWQVISLIRSGFPEDDTLIKEALRNKQLRFYTAELTNFDSLQLALKQIKAEVDKIDLLFNNAGGSLPELSYSKQGREKQFELHTVVPYVILMELKEQLRRGTLKTVINTSTSAFKYLKEFAPDKLERPEVFVKLYGSYATSKLALSLWTRELAPMLAAEGIKLLSVDPGANNTMRKGKKSGIPIYLKPLMKFFFAPPTKGATLLYEAALGADKYLSGVFLVNGNVRELKFLEQGPKILEQVKAIYEREFMAVIKN</sequence>
<keyword evidence="2" id="KW-0560">Oxidoreductase</keyword>
<dbReference type="InterPro" id="IPR036291">
    <property type="entry name" value="NAD(P)-bd_dom_sf"/>
</dbReference>
<evidence type="ECO:0000313" key="3">
    <source>
        <dbReference type="EMBL" id="MRN53481.1"/>
    </source>
</evidence>
<evidence type="ECO:0000256" key="2">
    <source>
        <dbReference type="ARBA" id="ARBA00023002"/>
    </source>
</evidence>
<dbReference type="InterPro" id="IPR002347">
    <property type="entry name" value="SDR_fam"/>
</dbReference>
<dbReference type="InterPro" id="IPR020904">
    <property type="entry name" value="Sc_DH/Rdtase_CS"/>
</dbReference>
<gene>
    <name evidence="3" type="ORF">GJB61_10795</name>
</gene>
<organism evidence="3 4">
    <name type="scientific">Paenibacillus monticola</name>
    <dbReference type="NCBI Taxonomy" id="2666075"/>
    <lineage>
        <taxon>Bacteria</taxon>
        <taxon>Bacillati</taxon>
        <taxon>Bacillota</taxon>
        <taxon>Bacilli</taxon>
        <taxon>Bacillales</taxon>
        <taxon>Paenibacillaceae</taxon>
        <taxon>Paenibacillus</taxon>
    </lineage>
</organism>
<dbReference type="Proteomes" id="UP000463051">
    <property type="component" value="Unassembled WGS sequence"/>
</dbReference>
<evidence type="ECO:0000256" key="1">
    <source>
        <dbReference type="ARBA" id="ARBA00006484"/>
    </source>
</evidence>
<proteinExistence type="inferred from homology"/>
<dbReference type="AlphaFoldDB" id="A0A7X2L2L1"/>
<keyword evidence="4" id="KW-1185">Reference proteome</keyword>
<dbReference type="PANTHER" id="PTHR24320:SF148">
    <property type="entry name" value="NAD(P)-BINDING ROSSMANN-FOLD SUPERFAMILY PROTEIN"/>
    <property type="match status" value="1"/>
</dbReference>
<comment type="caution">
    <text evidence="3">The sequence shown here is derived from an EMBL/GenBank/DDBJ whole genome shotgun (WGS) entry which is preliminary data.</text>
</comment>
<dbReference type="PRINTS" id="PR00081">
    <property type="entry name" value="GDHRDH"/>
</dbReference>
<dbReference type="PROSITE" id="PS00061">
    <property type="entry name" value="ADH_SHORT"/>
    <property type="match status" value="1"/>
</dbReference>
<accession>A0A7X2L2L1</accession>
<dbReference type="Pfam" id="PF00106">
    <property type="entry name" value="adh_short"/>
    <property type="match status" value="1"/>
</dbReference>
<protein>
    <submittedName>
        <fullName evidence="3">SDR family NAD(P)-dependent oxidoreductase</fullName>
    </submittedName>
</protein>
<dbReference type="EMBL" id="WJXB01000003">
    <property type="protein sequence ID" value="MRN53481.1"/>
    <property type="molecule type" value="Genomic_DNA"/>
</dbReference>
<evidence type="ECO:0000313" key="4">
    <source>
        <dbReference type="Proteomes" id="UP000463051"/>
    </source>
</evidence>
<dbReference type="SUPFAM" id="SSF51735">
    <property type="entry name" value="NAD(P)-binding Rossmann-fold domains"/>
    <property type="match status" value="1"/>
</dbReference>
<dbReference type="PANTHER" id="PTHR24320">
    <property type="entry name" value="RETINOL DEHYDROGENASE"/>
    <property type="match status" value="1"/>
</dbReference>